<evidence type="ECO:0000313" key="2">
    <source>
        <dbReference type="Proteomes" id="UP001501710"/>
    </source>
</evidence>
<evidence type="ECO:0008006" key="3">
    <source>
        <dbReference type="Google" id="ProtNLM"/>
    </source>
</evidence>
<comment type="caution">
    <text evidence="1">The sequence shown here is derived from an EMBL/GenBank/DDBJ whole genome shotgun (WGS) entry which is preliminary data.</text>
</comment>
<evidence type="ECO:0000313" key="1">
    <source>
        <dbReference type="EMBL" id="GAA4231300.1"/>
    </source>
</evidence>
<dbReference type="EMBL" id="BAABAS010000006">
    <property type="protein sequence ID" value="GAA4231300.1"/>
    <property type="molecule type" value="Genomic_DNA"/>
</dbReference>
<accession>A0ABP8C0F7</accession>
<proteinExistence type="predicted"/>
<dbReference type="Proteomes" id="UP001501710">
    <property type="component" value="Unassembled WGS sequence"/>
</dbReference>
<reference evidence="2" key="1">
    <citation type="journal article" date="2019" name="Int. J. Syst. Evol. Microbiol.">
        <title>The Global Catalogue of Microorganisms (GCM) 10K type strain sequencing project: providing services to taxonomists for standard genome sequencing and annotation.</title>
        <authorList>
            <consortium name="The Broad Institute Genomics Platform"/>
            <consortium name="The Broad Institute Genome Sequencing Center for Infectious Disease"/>
            <person name="Wu L."/>
            <person name="Ma J."/>
        </authorList>
    </citation>
    <scope>NUCLEOTIDE SEQUENCE [LARGE SCALE GENOMIC DNA]</scope>
    <source>
        <strain evidence="2">JCM 17440</strain>
    </source>
</reference>
<protein>
    <recommendedName>
        <fullName evidence="3">30S ribosomal protein S20</fullName>
    </recommendedName>
</protein>
<gene>
    <name evidence="1" type="ORF">GCM10022254_28100</name>
</gene>
<organism evidence="1 2">
    <name type="scientific">Actinomadura meridiana</name>
    <dbReference type="NCBI Taxonomy" id="559626"/>
    <lineage>
        <taxon>Bacteria</taxon>
        <taxon>Bacillati</taxon>
        <taxon>Actinomycetota</taxon>
        <taxon>Actinomycetes</taxon>
        <taxon>Streptosporangiales</taxon>
        <taxon>Thermomonosporaceae</taxon>
        <taxon>Actinomadura</taxon>
    </lineage>
</organism>
<sequence length="50" mass="5681">MSGREGPAGNEESAMIRPDFSNVIIKDRVSELRNEAKRARRVRIAKALKR</sequence>
<dbReference type="RefSeq" id="WP_344895695.1">
    <property type="nucleotide sequence ID" value="NZ_BAABAS010000006.1"/>
</dbReference>
<keyword evidence="2" id="KW-1185">Reference proteome</keyword>
<name>A0ABP8C0F7_9ACTN</name>